<proteinExistence type="predicted"/>
<gene>
    <name evidence="1" type="ORF">QFC20_006306</name>
</gene>
<reference evidence="1" key="1">
    <citation type="submission" date="2023-04" db="EMBL/GenBank/DDBJ databases">
        <title>Draft Genome sequencing of Naganishia species isolated from polar environments using Oxford Nanopore Technology.</title>
        <authorList>
            <person name="Leo P."/>
            <person name="Venkateswaran K."/>
        </authorList>
    </citation>
    <scope>NUCLEOTIDE SEQUENCE</scope>
    <source>
        <strain evidence="1">MNA-CCFEE 5262</strain>
    </source>
</reference>
<dbReference type="EMBL" id="JASBWS010000108">
    <property type="protein sequence ID" value="KAJ9096947.1"/>
    <property type="molecule type" value="Genomic_DNA"/>
</dbReference>
<keyword evidence="2" id="KW-1185">Reference proteome</keyword>
<evidence type="ECO:0000313" key="1">
    <source>
        <dbReference type="EMBL" id="KAJ9096947.1"/>
    </source>
</evidence>
<organism evidence="1 2">
    <name type="scientific">Naganishia adeliensis</name>
    <dbReference type="NCBI Taxonomy" id="92952"/>
    <lineage>
        <taxon>Eukaryota</taxon>
        <taxon>Fungi</taxon>
        <taxon>Dikarya</taxon>
        <taxon>Basidiomycota</taxon>
        <taxon>Agaricomycotina</taxon>
        <taxon>Tremellomycetes</taxon>
        <taxon>Filobasidiales</taxon>
        <taxon>Filobasidiaceae</taxon>
        <taxon>Naganishia</taxon>
    </lineage>
</organism>
<sequence length="327" mass="36038">MRSQLAILIPTLLAASTPCNAFAYHDDSLPAEWQDVAAGQKPVSKNFAQPMKAGRKWDTKTPKLENPVDKAKRCNKRQASATFTATATATTSSSTPSTTLDPNRIDTSVYKAGLAWTSGSGNNWQDFLPDVSSTVARRRLGRGNRSKRLARSVIGWTYDWDSAPVPGTPLERIEFVPMAWGTGSVDSFAANSANFRAWGVNSLLSFNEPDSIESDLLPSLEEDKRGFKSATLMIEYIEEFITLFGKPVWVTEYACVDYGVSPAYICTAEEVEAFQTQVLEYMYPNSQVERYSAFGAFLDWAEQGNPTALVNTDGRISELGRLYATTT</sequence>
<dbReference type="Proteomes" id="UP001230649">
    <property type="component" value="Unassembled WGS sequence"/>
</dbReference>
<evidence type="ECO:0000313" key="2">
    <source>
        <dbReference type="Proteomes" id="UP001230649"/>
    </source>
</evidence>
<name>A0ACC2VEF2_9TREE</name>
<protein>
    <submittedName>
        <fullName evidence="1">Uncharacterized protein</fullName>
    </submittedName>
</protein>
<comment type="caution">
    <text evidence="1">The sequence shown here is derived from an EMBL/GenBank/DDBJ whole genome shotgun (WGS) entry which is preliminary data.</text>
</comment>
<accession>A0ACC2VEF2</accession>